<protein>
    <recommendedName>
        <fullName evidence="1">F-box domain-containing protein</fullName>
    </recommendedName>
</protein>
<dbReference type="Pfam" id="PF00646">
    <property type="entry name" value="F-box"/>
    <property type="match status" value="1"/>
</dbReference>
<dbReference type="SUPFAM" id="SSF81383">
    <property type="entry name" value="F-box domain"/>
    <property type="match status" value="1"/>
</dbReference>
<feature type="domain" description="F-box" evidence="1">
    <location>
        <begin position="41"/>
        <end position="90"/>
    </location>
</feature>
<evidence type="ECO:0000313" key="2">
    <source>
        <dbReference type="EMBL" id="KAJ3489448.1"/>
    </source>
</evidence>
<accession>A0AAD5V9B3</accession>
<comment type="caution">
    <text evidence="2">The sequence shown here is derived from an EMBL/GenBank/DDBJ whole genome shotgun (WGS) entry which is preliminary data.</text>
</comment>
<dbReference type="AlphaFoldDB" id="A0AAD5V9B3"/>
<evidence type="ECO:0000313" key="3">
    <source>
        <dbReference type="Proteomes" id="UP001212997"/>
    </source>
</evidence>
<name>A0AAD5V9B3_9APHY</name>
<sequence>MEGTAFQQLREALLLYDTEPTRFTAGSTTNHRQPRVRIGSLKDMHTLPLDLLFEIFRHLEPVDVLSLARSTRGYRTLLMSKTSIPFWFVTRRNIVGLPPCPTFLSEPAYANLVFNSNCHRCKGVARLIIWEYRARYCNRCVDRVTTKEADLQLPEGLDCHKLFCIVKASANHTKHDRRVHDPDLEKFLRVWGSTDVANRSELLSDQEKLRQELAEFANAGRDWAVDAKKRAAEYKVEMHQIRLGKVVEKLRGLGWSDELDRMADSGYRPLSSMYFVGIPAPWDEFLWERVQQRFVETMESVKVQRLHSERLALWFERLIHRAPNRQSVDGRLEPDQGGSTAV</sequence>
<dbReference type="Proteomes" id="UP001212997">
    <property type="component" value="Unassembled WGS sequence"/>
</dbReference>
<gene>
    <name evidence="2" type="ORF">NLI96_g2126</name>
</gene>
<evidence type="ECO:0000259" key="1">
    <source>
        <dbReference type="PROSITE" id="PS50181"/>
    </source>
</evidence>
<organism evidence="2 3">
    <name type="scientific">Meripilus lineatus</name>
    <dbReference type="NCBI Taxonomy" id="2056292"/>
    <lineage>
        <taxon>Eukaryota</taxon>
        <taxon>Fungi</taxon>
        <taxon>Dikarya</taxon>
        <taxon>Basidiomycota</taxon>
        <taxon>Agaricomycotina</taxon>
        <taxon>Agaricomycetes</taxon>
        <taxon>Polyporales</taxon>
        <taxon>Meripilaceae</taxon>
        <taxon>Meripilus</taxon>
    </lineage>
</organism>
<reference evidence="2" key="1">
    <citation type="submission" date="2022-07" db="EMBL/GenBank/DDBJ databases">
        <title>Genome Sequence of Physisporinus lineatus.</title>
        <authorList>
            <person name="Buettner E."/>
        </authorList>
    </citation>
    <scope>NUCLEOTIDE SEQUENCE</scope>
    <source>
        <strain evidence="2">VT162</strain>
    </source>
</reference>
<proteinExistence type="predicted"/>
<dbReference type="EMBL" id="JANAWD010000045">
    <property type="protein sequence ID" value="KAJ3489448.1"/>
    <property type="molecule type" value="Genomic_DNA"/>
</dbReference>
<keyword evidence="3" id="KW-1185">Reference proteome</keyword>
<dbReference type="InterPro" id="IPR036047">
    <property type="entry name" value="F-box-like_dom_sf"/>
</dbReference>
<dbReference type="InterPro" id="IPR001810">
    <property type="entry name" value="F-box_dom"/>
</dbReference>
<dbReference type="PROSITE" id="PS50181">
    <property type="entry name" value="FBOX"/>
    <property type="match status" value="1"/>
</dbReference>